<evidence type="ECO:0000256" key="6">
    <source>
        <dbReference type="ARBA" id="ARBA00022692"/>
    </source>
</evidence>
<keyword evidence="10 12" id="KW-1133">Transmembrane helix</keyword>
<dbReference type="PRINTS" id="PR00344">
    <property type="entry name" value="BCTRLSENSOR"/>
</dbReference>
<dbReference type="InterPro" id="IPR004358">
    <property type="entry name" value="Sig_transdc_His_kin-like_C"/>
</dbReference>
<dbReference type="InterPro" id="IPR005467">
    <property type="entry name" value="His_kinase_dom"/>
</dbReference>
<dbReference type="Proteomes" id="UP000002964">
    <property type="component" value="Unassembled WGS sequence"/>
</dbReference>
<evidence type="ECO:0000259" key="13">
    <source>
        <dbReference type="PROSITE" id="PS50109"/>
    </source>
</evidence>
<evidence type="ECO:0000313" key="14">
    <source>
        <dbReference type="EMBL" id="EIC21787.1"/>
    </source>
</evidence>
<dbReference type="HOGENOM" id="CLU_000445_42_3_6"/>
<evidence type="ECO:0000256" key="4">
    <source>
        <dbReference type="ARBA" id="ARBA00022553"/>
    </source>
</evidence>
<dbReference type="InterPro" id="IPR036890">
    <property type="entry name" value="HATPase_C_sf"/>
</dbReference>
<evidence type="ECO:0000256" key="3">
    <source>
        <dbReference type="ARBA" id="ARBA00012438"/>
    </source>
</evidence>
<dbReference type="PANTHER" id="PTHR45436">
    <property type="entry name" value="SENSOR HISTIDINE KINASE YKOH"/>
    <property type="match status" value="1"/>
</dbReference>
<evidence type="ECO:0000256" key="10">
    <source>
        <dbReference type="ARBA" id="ARBA00022989"/>
    </source>
</evidence>
<evidence type="ECO:0000256" key="12">
    <source>
        <dbReference type="SAM" id="Phobius"/>
    </source>
</evidence>
<dbReference type="GO" id="GO:0004673">
    <property type="term" value="F:protein histidine kinase activity"/>
    <property type="evidence" value="ECO:0007669"/>
    <property type="project" value="UniProtKB-EC"/>
</dbReference>
<evidence type="ECO:0000256" key="7">
    <source>
        <dbReference type="ARBA" id="ARBA00022741"/>
    </source>
</evidence>
<reference evidence="15" key="1">
    <citation type="submission" date="2011-06" db="EMBL/GenBank/DDBJ databases">
        <authorList>
            <consortium name="US DOE Joint Genome Institute (JGI-PGF)"/>
            <person name="Lucas S."/>
            <person name="Han J."/>
            <person name="Lapidus A."/>
            <person name="Cheng J.-F."/>
            <person name="Goodwin L."/>
            <person name="Pitluck S."/>
            <person name="Peters L."/>
            <person name="Land M.L."/>
            <person name="Hauser L."/>
            <person name="Vogl K."/>
            <person name="Liu Z."/>
            <person name="Overmann J."/>
            <person name="Frigaard N.-U."/>
            <person name="Bryant D.A."/>
            <person name="Woyke T.J."/>
        </authorList>
    </citation>
    <scope>NUCLEOTIDE SEQUENCE [LARGE SCALE GENOMIC DNA]</scope>
    <source>
        <strain evidence="15">970</strain>
    </source>
</reference>
<keyword evidence="5" id="KW-0808">Transferase</keyword>
<keyword evidence="7" id="KW-0547">Nucleotide-binding</keyword>
<keyword evidence="9" id="KW-0067">ATP-binding</keyword>
<name>H8Z379_9GAMM</name>
<dbReference type="InterPro" id="IPR050428">
    <property type="entry name" value="TCS_sensor_his_kinase"/>
</dbReference>
<dbReference type="InterPro" id="IPR058619">
    <property type="entry name" value="PhoQ/CarS-like_HATPase"/>
</dbReference>
<dbReference type="CDD" id="cd16954">
    <property type="entry name" value="HATPase_PhoQ-like"/>
    <property type="match status" value="1"/>
</dbReference>
<evidence type="ECO:0000256" key="8">
    <source>
        <dbReference type="ARBA" id="ARBA00022777"/>
    </source>
</evidence>
<feature type="domain" description="Histidine kinase" evidence="13">
    <location>
        <begin position="240"/>
        <end position="441"/>
    </location>
</feature>
<comment type="subcellular location">
    <subcellularLocation>
        <location evidence="2">Membrane</location>
    </subcellularLocation>
</comment>
<dbReference type="GO" id="GO:0000160">
    <property type="term" value="P:phosphorelay signal transduction system"/>
    <property type="evidence" value="ECO:0007669"/>
    <property type="project" value="TreeGrafter"/>
</dbReference>
<dbReference type="AlphaFoldDB" id="H8Z379"/>
<dbReference type="InterPro" id="IPR003594">
    <property type="entry name" value="HATPase_dom"/>
</dbReference>
<evidence type="ECO:0000256" key="5">
    <source>
        <dbReference type="ARBA" id="ARBA00022679"/>
    </source>
</evidence>
<keyword evidence="8 14" id="KW-0418">Kinase</keyword>
<keyword evidence="4" id="KW-0597">Phosphoprotein</keyword>
<reference evidence="14 15" key="2">
    <citation type="submission" date="2011-11" db="EMBL/GenBank/DDBJ databases">
        <authorList>
            <consortium name="US DOE Joint Genome Institute"/>
            <person name="Lucas S."/>
            <person name="Han J."/>
            <person name="Lapidus A."/>
            <person name="Cheng J.-F."/>
            <person name="Goodwin L."/>
            <person name="Pitluck S."/>
            <person name="Peters L."/>
            <person name="Ovchinnikova G."/>
            <person name="Zhang X."/>
            <person name="Detter J.C."/>
            <person name="Han C."/>
            <person name="Tapia R."/>
            <person name="Land M."/>
            <person name="Hauser L."/>
            <person name="Kyrpides N."/>
            <person name="Ivanova N."/>
            <person name="Pagani I."/>
            <person name="Vogl K."/>
            <person name="Liu Z."/>
            <person name="Overmann J."/>
            <person name="Frigaard N.-U."/>
            <person name="Bryant D."/>
            <person name="Woyke T."/>
        </authorList>
    </citation>
    <scope>NUCLEOTIDE SEQUENCE [LARGE SCALE GENOMIC DNA]</scope>
    <source>
        <strain evidence="14 15">970</strain>
    </source>
</reference>
<evidence type="ECO:0000256" key="1">
    <source>
        <dbReference type="ARBA" id="ARBA00000085"/>
    </source>
</evidence>
<dbReference type="SMART" id="SM00387">
    <property type="entry name" value="HATPase_c"/>
    <property type="match status" value="1"/>
</dbReference>
<feature type="transmembrane region" description="Helical" evidence="12">
    <location>
        <begin position="156"/>
        <end position="175"/>
    </location>
</feature>
<evidence type="ECO:0000256" key="9">
    <source>
        <dbReference type="ARBA" id="ARBA00022840"/>
    </source>
</evidence>
<dbReference type="EC" id="2.7.13.3" evidence="3"/>
<dbReference type="Gene3D" id="3.30.565.10">
    <property type="entry name" value="Histidine kinase-like ATPase, C-terminal domain"/>
    <property type="match status" value="1"/>
</dbReference>
<proteinExistence type="predicted"/>
<dbReference type="EMBL" id="JH603169">
    <property type="protein sequence ID" value="EIC21787.1"/>
    <property type="molecule type" value="Genomic_DNA"/>
</dbReference>
<evidence type="ECO:0000313" key="15">
    <source>
        <dbReference type="Proteomes" id="UP000002964"/>
    </source>
</evidence>
<dbReference type="GO" id="GO:0005886">
    <property type="term" value="C:plasma membrane"/>
    <property type="evidence" value="ECO:0007669"/>
    <property type="project" value="TreeGrafter"/>
</dbReference>
<gene>
    <name evidence="14" type="ORF">Thi970DRAFT_02017</name>
</gene>
<protein>
    <recommendedName>
        <fullName evidence="3">histidine kinase</fullName>
        <ecNumber evidence="3">2.7.13.3</ecNumber>
    </recommendedName>
</protein>
<dbReference type="Pfam" id="PF02518">
    <property type="entry name" value="HATPase_c"/>
    <property type="match status" value="1"/>
</dbReference>
<keyword evidence="6 12" id="KW-0812">Transmembrane</keyword>
<dbReference type="RefSeq" id="WP_009148371.1">
    <property type="nucleotide sequence ID" value="NZ_CP121471.1"/>
</dbReference>
<evidence type="ECO:0000256" key="11">
    <source>
        <dbReference type="ARBA" id="ARBA00023136"/>
    </source>
</evidence>
<dbReference type="STRING" id="631362.Thi970DRAFT_02017"/>
<comment type="catalytic activity">
    <reaction evidence="1">
        <text>ATP + protein L-histidine = ADP + protein N-phospho-L-histidine.</text>
        <dbReference type="EC" id="2.7.13.3"/>
    </reaction>
</comment>
<evidence type="ECO:0000256" key="2">
    <source>
        <dbReference type="ARBA" id="ARBA00004370"/>
    </source>
</evidence>
<accession>H8Z379</accession>
<sequence length="447" mass="49080">MNSLEHQLNLGLSLSLLLLIGCAWWLGHAALHRSADAVVLTRLEQNAETLLANLRFDSSGRPRVAEHHLAPSTRQPYSGHYLVLQGAEGVEWRSRSLWDATLEARQLSPGEQAIWRQPGPDGQELLVWGAGYRRDGVEFSLASAEDARPVLREIRGFEVTVALLATLAFVGMLLIQRWMLRRAFARLAPLYRDIRQLEAGATGHLTEAVPREFLPLVRKLNGLLAVYAARLERSRQAAGNLAHAFKGPLAVFLRTLEPGQATAAAQDAARAQIARLEALIERELRRARLSGAPAAGAWFDADAELGPLIRLLKQVYADKALHIDWTVAHPEPLPFDREDMLELLGNLLDNACKWSHGQVRVRLWVEDGTCRIAIDDDGPGCPEPALSEILARGARLDERTQGHGLGLSIVREILALYCGELKLGRSALGGLRVEIALPLAAATGQLD</sequence>
<dbReference type="PROSITE" id="PS50109">
    <property type="entry name" value="HIS_KIN"/>
    <property type="match status" value="1"/>
</dbReference>
<dbReference type="eggNOG" id="COG0642">
    <property type="taxonomic scope" value="Bacteria"/>
</dbReference>
<keyword evidence="15" id="KW-1185">Reference proteome</keyword>
<dbReference type="PANTHER" id="PTHR45436:SF5">
    <property type="entry name" value="SENSOR HISTIDINE KINASE TRCS"/>
    <property type="match status" value="1"/>
</dbReference>
<dbReference type="SUPFAM" id="SSF55874">
    <property type="entry name" value="ATPase domain of HSP90 chaperone/DNA topoisomerase II/histidine kinase"/>
    <property type="match status" value="1"/>
</dbReference>
<dbReference type="OrthoDB" id="9809567at2"/>
<keyword evidence="11 12" id="KW-0472">Membrane</keyword>
<organism evidence="14 15">
    <name type="scientific">Thiorhodovibrio frisius</name>
    <dbReference type="NCBI Taxonomy" id="631362"/>
    <lineage>
        <taxon>Bacteria</taxon>
        <taxon>Pseudomonadati</taxon>
        <taxon>Pseudomonadota</taxon>
        <taxon>Gammaproteobacteria</taxon>
        <taxon>Chromatiales</taxon>
        <taxon>Chromatiaceae</taxon>
        <taxon>Thiorhodovibrio</taxon>
    </lineage>
</organism>